<dbReference type="AlphaFoldDB" id="A0A072UJD3"/>
<protein>
    <submittedName>
        <fullName evidence="1 2">Uncharacterized protein</fullName>
    </submittedName>
</protein>
<dbReference type="EMBL" id="CM001220">
    <property type="protein sequence ID" value="KEH29218.1"/>
    <property type="molecule type" value="Genomic_DNA"/>
</dbReference>
<evidence type="ECO:0000313" key="3">
    <source>
        <dbReference type="Proteomes" id="UP000002051"/>
    </source>
</evidence>
<name>A0A072UJD3_MEDTR</name>
<dbReference type="PaxDb" id="3880-AES94452"/>
<reference evidence="2" key="3">
    <citation type="submission" date="2015-04" db="UniProtKB">
        <authorList>
            <consortium name="EnsemblPlants"/>
        </authorList>
    </citation>
    <scope>IDENTIFICATION</scope>
    <source>
        <strain evidence="2">cv. Jemalong A17</strain>
    </source>
</reference>
<accession>A0A072UJD3</accession>
<keyword evidence="3" id="KW-1185">Reference proteome</keyword>
<evidence type="ECO:0000313" key="1">
    <source>
        <dbReference type="EMBL" id="KEH29218.1"/>
    </source>
</evidence>
<reference evidence="1 3" key="1">
    <citation type="journal article" date="2011" name="Nature">
        <title>The Medicago genome provides insight into the evolution of rhizobial symbioses.</title>
        <authorList>
            <person name="Young N.D."/>
            <person name="Debelle F."/>
            <person name="Oldroyd G.E."/>
            <person name="Geurts R."/>
            <person name="Cannon S.B."/>
            <person name="Udvardi M.K."/>
            <person name="Benedito V.A."/>
            <person name="Mayer K.F."/>
            <person name="Gouzy J."/>
            <person name="Schoof H."/>
            <person name="Van de Peer Y."/>
            <person name="Proost S."/>
            <person name="Cook D.R."/>
            <person name="Meyers B.C."/>
            <person name="Spannagl M."/>
            <person name="Cheung F."/>
            <person name="De Mita S."/>
            <person name="Krishnakumar V."/>
            <person name="Gundlach H."/>
            <person name="Zhou S."/>
            <person name="Mudge J."/>
            <person name="Bharti A.K."/>
            <person name="Murray J.D."/>
            <person name="Naoumkina M.A."/>
            <person name="Rosen B."/>
            <person name="Silverstein K.A."/>
            <person name="Tang H."/>
            <person name="Rombauts S."/>
            <person name="Zhao P.X."/>
            <person name="Zhou P."/>
            <person name="Barbe V."/>
            <person name="Bardou P."/>
            <person name="Bechner M."/>
            <person name="Bellec A."/>
            <person name="Berger A."/>
            <person name="Berges H."/>
            <person name="Bidwell S."/>
            <person name="Bisseling T."/>
            <person name="Choisne N."/>
            <person name="Couloux A."/>
            <person name="Denny R."/>
            <person name="Deshpande S."/>
            <person name="Dai X."/>
            <person name="Doyle J.J."/>
            <person name="Dudez A.M."/>
            <person name="Farmer A.D."/>
            <person name="Fouteau S."/>
            <person name="Franken C."/>
            <person name="Gibelin C."/>
            <person name="Gish J."/>
            <person name="Goldstein S."/>
            <person name="Gonzalez A.J."/>
            <person name="Green P.J."/>
            <person name="Hallab A."/>
            <person name="Hartog M."/>
            <person name="Hua A."/>
            <person name="Humphray S.J."/>
            <person name="Jeong D.H."/>
            <person name="Jing Y."/>
            <person name="Jocker A."/>
            <person name="Kenton S.M."/>
            <person name="Kim D.J."/>
            <person name="Klee K."/>
            <person name="Lai H."/>
            <person name="Lang C."/>
            <person name="Lin S."/>
            <person name="Macmil S.L."/>
            <person name="Magdelenat G."/>
            <person name="Matthews L."/>
            <person name="McCorrison J."/>
            <person name="Monaghan E.L."/>
            <person name="Mun J.H."/>
            <person name="Najar F.Z."/>
            <person name="Nicholson C."/>
            <person name="Noirot C."/>
            <person name="O'Bleness M."/>
            <person name="Paule C.R."/>
            <person name="Poulain J."/>
            <person name="Prion F."/>
            <person name="Qin B."/>
            <person name="Qu C."/>
            <person name="Retzel E.F."/>
            <person name="Riddle C."/>
            <person name="Sallet E."/>
            <person name="Samain S."/>
            <person name="Samson N."/>
            <person name="Sanders I."/>
            <person name="Saurat O."/>
            <person name="Scarpelli C."/>
            <person name="Schiex T."/>
            <person name="Segurens B."/>
            <person name="Severin A.J."/>
            <person name="Sherrier D.J."/>
            <person name="Shi R."/>
            <person name="Sims S."/>
            <person name="Singer S.R."/>
            <person name="Sinharoy S."/>
            <person name="Sterck L."/>
            <person name="Viollet A."/>
            <person name="Wang B.B."/>
            <person name="Wang K."/>
            <person name="Wang M."/>
            <person name="Wang X."/>
            <person name="Warfsmann J."/>
            <person name="Weissenbach J."/>
            <person name="White D.D."/>
            <person name="White J.D."/>
            <person name="Wiley G.B."/>
            <person name="Wincker P."/>
            <person name="Xing Y."/>
            <person name="Yang L."/>
            <person name="Yao Z."/>
            <person name="Ying F."/>
            <person name="Zhai J."/>
            <person name="Zhou L."/>
            <person name="Zuber A."/>
            <person name="Denarie J."/>
            <person name="Dixon R.A."/>
            <person name="May G.D."/>
            <person name="Schwartz D.C."/>
            <person name="Rogers J."/>
            <person name="Quetier F."/>
            <person name="Town C.D."/>
            <person name="Roe B.A."/>
        </authorList>
    </citation>
    <scope>NUCLEOTIDE SEQUENCE [LARGE SCALE GENOMIC DNA]</scope>
    <source>
        <strain evidence="1">A17</strain>
        <strain evidence="2 3">cv. Jemalong A17</strain>
    </source>
</reference>
<dbReference type="HOGENOM" id="CLU_2708542_0_0_1"/>
<dbReference type="Proteomes" id="UP000002051">
    <property type="component" value="Chromosome 4"/>
</dbReference>
<dbReference type="EnsemblPlants" id="KEH29218">
    <property type="protein sequence ID" value="KEH29218"/>
    <property type="gene ID" value="MTR_4g029100"/>
</dbReference>
<sequence length="73" mass="8271">MNYKDYSFVSTSNAYFSYELHLHLFDPIVSDSSIYDAYDDSLISLPHVSTQLQVADILTNLVPCHVIGFLLVN</sequence>
<evidence type="ECO:0000313" key="2">
    <source>
        <dbReference type="EnsemblPlants" id="KEH29218"/>
    </source>
</evidence>
<gene>
    <name evidence="1" type="ordered locus">MTR_4g029100</name>
</gene>
<proteinExistence type="predicted"/>
<organism evidence="1 3">
    <name type="scientific">Medicago truncatula</name>
    <name type="common">Barrel medic</name>
    <name type="synonym">Medicago tribuloides</name>
    <dbReference type="NCBI Taxonomy" id="3880"/>
    <lineage>
        <taxon>Eukaryota</taxon>
        <taxon>Viridiplantae</taxon>
        <taxon>Streptophyta</taxon>
        <taxon>Embryophyta</taxon>
        <taxon>Tracheophyta</taxon>
        <taxon>Spermatophyta</taxon>
        <taxon>Magnoliopsida</taxon>
        <taxon>eudicotyledons</taxon>
        <taxon>Gunneridae</taxon>
        <taxon>Pentapetalae</taxon>
        <taxon>rosids</taxon>
        <taxon>fabids</taxon>
        <taxon>Fabales</taxon>
        <taxon>Fabaceae</taxon>
        <taxon>Papilionoideae</taxon>
        <taxon>50 kb inversion clade</taxon>
        <taxon>NPAAA clade</taxon>
        <taxon>Hologalegina</taxon>
        <taxon>IRL clade</taxon>
        <taxon>Trifolieae</taxon>
        <taxon>Medicago</taxon>
    </lineage>
</organism>
<reference evidence="1 3" key="2">
    <citation type="journal article" date="2014" name="BMC Genomics">
        <title>An improved genome release (version Mt4.0) for the model legume Medicago truncatula.</title>
        <authorList>
            <person name="Tang H."/>
            <person name="Krishnakumar V."/>
            <person name="Bidwell S."/>
            <person name="Rosen B."/>
            <person name="Chan A."/>
            <person name="Zhou S."/>
            <person name="Gentzbittel L."/>
            <person name="Childs K.L."/>
            <person name="Yandell M."/>
            <person name="Gundlach H."/>
            <person name="Mayer K.F."/>
            <person name="Schwartz D.C."/>
            <person name="Town C.D."/>
        </authorList>
    </citation>
    <scope>GENOME REANNOTATION</scope>
    <source>
        <strain evidence="1">A17</strain>
        <strain evidence="2 3">cv. Jemalong A17</strain>
    </source>
</reference>